<comment type="caution">
    <text evidence="1">The sequence shown here is derived from an EMBL/GenBank/DDBJ whole genome shotgun (WGS) entry which is preliminary data.</text>
</comment>
<dbReference type="EMBL" id="JAUJLE010000098">
    <property type="protein sequence ID" value="KAK0984107.1"/>
    <property type="molecule type" value="Genomic_DNA"/>
</dbReference>
<name>A0AAN6KIH5_9PEZI</name>
<dbReference type="Proteomes" id="UP001175353">
    <property type="component" value="Unassembled WGS sequence"/>
</dbReference>
<evidence type="ECO:0000313" key="1">
    <source>
        <dbReference type="EMBL" id="KAK0984107.1"/>
    </source>
</evidence>
<protein>
    <submittedName>
        <fullName evidence="1">Uncharacterized protein</fullName>
    </submittedName>
</protein>
<proteinExistence type="predicted"/>
<gene>
    <name evidence="1" type="ORF">LTR91_010955</name>
</gene>
<keyword evidence="2" id="KW-1185">Reference proteome</keyword>
<organism evidence="1 2">
    <name type="scientific">Friedmanniomyces endolithicus</name>
    <dbReference type="NCBI Taxonomy" id="329885"/>
    <lineage>
        <taxon>Eukaryota</taxon>
        <taxon>Fungi</taxon>
        <taxon>Dikarya</taxon>
        <taxon>Ascomycota</taxon>
        <taxon>Pezizomycotina</taxon>
        <taxon>Dothideomycetes</taxon>
        <taxon>Dothideomycetidae</taxon>
        <taxon>Mycosphaerellales</taxon>
        <taxon>Teratosphaeriaceae</taxon>
        <taxon>Friedmanniomyces</taxon>
    </lineage>
</organism>
<sequence>MTPWVLHDANYSFGRGTYYLDSAGNPTTIQIMAGTEMKSGFKTTLPTNIEADLDFTDITVQVESWKANPMRYHWPVEVYHELFARFKAIAPEKTGVYEAVKCQKAYSTFPADLDEADEILDDAADIVDDGDDSHEAALAARISPAAEDMIVLTEVLEDGDGCE</sequence>
<dbReference type="AlphaFoldDB" id="A0AAN6KIH5"/>
<evidence type="ECO:0000313" key="2">
    <source>
        <dbReference type="Proteomes" id="UP001175353"/>
    </source>
</evidence>
<reference evidence="1" key="1">
    <citation type="submission" date="2023-06" db="EMBL/GenBank/DDBJ databases">
        <title>Black Yeasts Isolated from many extreme environments.</title>
        <authorList>
            <person name="Coleine C."/>
            <person name="Stajich J.E."/>
            <person name="Selbmann L."/>
        </authorList>
    </citation>
    <scope>NUCLEOTIDE SEQUENCE</scope>
    <source>
        <strain evidence="1">CCFEE 5200</strain>
    </source>
</reference>
<accession>A0AAN6KIH5</accession>